<reference evidence="2" key="1">
    <citation type="submission" date="2018-08" db="EMBL/GenBank/DDBJ databases">
        <authorList>
            <consortium name="PulseNet: The National Subtyping Network for Foodborne Disease Surveillance"/>
            <person name="Tarr C.L."/>
            <person name="Trees E."/>
            <person name="Katz L.S."/>
            <person name="Carleton-Romer H.A."/>
            <person name="Stroika S."/>
            <person name="Kucerova Z."/>
            <person name="Roache K.F."/>
            <person name="Sabol A.L."/>
            <person name="Besser J."/>
            <person name="Gerner-Smidt P."/>
        </authorList>
    </citation>
    <scope>NUCLEOTIDE SEQUENCE</scope>
    <source>
        <strain evidence="2">PNUSAS051254</strain>
    </source>
</reference>
<protein>
    <submittedName>
        <fullName evidence="2">Uncharacterized protein</fullName>
    </submittedName>
</protein>
<keyword evidence="1" id="KW-0812">Transmembrane</keyword>
<feature type="transmembrane region" description="Helical" evidence="1">
    <location>
        <begin position="58"/>
        <end position="76"/>
    </location>
</feature>
<dbReference type="AlphaFoldDB" id="A0A5T8Y206"/>
<comment type="caution">
    <text evidence="2">The sequence shown here is derived from an EMBL/GenBank/DDBJ whole genome shotgun (WGS) entry which is preliminary data.</text>
</comment>
<organism evidence="2">
    <name type="scientific">Salmonella enterica</name>
    <name type="common">Salmonella choleraesuis</name>
    <dbReference type="NCBI Taxonomy" id="28901"/>
    <lineage>
        <taxon>Bacteria</taxon>
        <taxon>Pseudomonadati</taxon>
        <taxon>Pseudomonadota</taxon>
        <taxon>Gammaproteobacteria</taxon>
        <taxon>Enterobacterales</taxon>
        <taxon>Enterobacteriaceae</taxon>
        <taxon>Salmonella</taxon>
    </lineage>
</organism>
<keyword evidence="1" id="KW-0472">Membrane</keyword>
<evidence type="ECO:0000313" key="2">
    <source>
        <dbReference type="EMBL" id="EBN8367952.1"/>
    </source>
</evidence>
<sequence length="78" mass="8901">MPNKIKLYKSIASIVILYFFVRWGLDADFICKVASETPQLCDYNGNGVISKFAHSVQFAFKLPLIVLLVHILINWIKS</sequence>
<evidence type="ECO:0000256" key="1">
    <source>
        <dbReference type="SAM" id="Phobius"/>
    </source>
</evidence>
<name>A0A5T8Y206_SALER</name>
<keyword evidence="1" id="KW-1133">Transmembrane helix</keyword>
<feature type="transmembrane region" description="Helical" evidence="1">
    <location>
        <begin position="7"/>
        <end position="25"/>
    </location>
</feature>
<gene>
    <name evidence="2" type="ORF">D1E31_25170</name>
</gene>
<dbReference type="EMBL" id="AAGGXR010000037">
    <property type="protein sequence ID" value="EBN8367952.1"/>
    <property type="molecule type" value="Genomic_DNA"/>
</dbReference>
<accession>A0A5T8Y206</accession>
<proteinExistence type="predicted"/>